<reference evidence="3" key="1">
    <citation type="submission" date="2020-10" db="EMBL/GenBank/DDBJ databases">
        <title>Dehalococcoides mccartyi of a TCE/Cr reducing biochatode.</title>
        <authorList>
            <person name="Matturro B."/>
        </authorList>
    </citation>
    <scope>NUCLEOTIDE SEQUENCE</scope>
    <source>
        <strain evidence="3">Bin4</strain>
    </source>
</reference>
<proteinExistence type="predicted"/>
<organism evidence="3 4">
    <name type="scientific">Methanobrevibacter arboriphilus</name>
    <dbReference type="NCBI Taxonomy" id="39441"/>
    <lineage>
        <taxon>Archaea</taxon>
        <taxon>Methanobacteriati</taxon>
        <taxon>Methanobacteriota</taxon>
        <taxon>Methanomada group</taxon>
        <taxon>Methanobacteria</taxon>
        <taxon>Methanobacteriales</taxon>
        <taxon>Methanobacteriaceae</taxon>
        <taxon>Methanobrevibacter</taxon>
    </lineage>
</organism>
<keyword evidence="1" id="KW-0175">Coiled coil</keyword>
<gene>
    <name evidence="3" type="ORF">ISP01_05190</name>
</gene>
<evidence type="ECO:0008006" key="5">
    <source>
        <dbReference type="Google" id="ProtNLM"/>
    </source>
</evidence>
<dbReference type="AlphaFoldDB" id="A0A843ACS2"/>
<name>A0A843ACS2_METAZ</name>
<dbReference type="RefSeq" id="WP_278522797.1">
    <property type="nucleotide sequence ID" value="NZ_JADIIN010000043.1"/>
</dbReference>
<evidence type="ECO:0000256" key="1">
    <source>
        <dbReference type="SAM" id="Coils"/>
    </source>
</evidence>
<dbReference type="Proteomes" id="UP000658733">
    <property type="component" value="Unassembled WGS sequence"/>
</dbReference>
<sequence length="179" mass="19620">MSGVEQELQNQRGEIDSLMNQLRELDIDSLKESIKQEIFEQDHPIGSPYFTGSVSDNPNDKYPGSSWERLDSNTYIVAAGDGLNALQQVGSNTKSFSIDWLHNHPQNPHVHENYNRTSNFSSTGNQYGGRMGTAGDNSGTITATAPTTATNQSAGTQQSNKTINVQPNSVALYVWIRTA</sequence>
<evidence type="ECO:0000256" key="2">
    <source>
        <dbReference type="SAM" id="MobiDB-lite"/>
    </source>
</evidence>
<evidence type="ECO:0000313" key="4">
    <source>
        <dbReference type="Proteomes" id="UP000658733"/>
    </source>
</evidence>
<protein>
    <recommendedName>
        <fullName evidence="5">Tail fiber protein</fullName>
    </recommendedName>
</protein>
<accession>A0A843ACS2</accession>
<feature type="coiled-coil region" evidence="1">
    <location>
        <begin position="1"/>
        <end position="28"/>
    </location>
</feature>
<dbReference type="EMBL" id="JADIIN010000043">
    <property type="protein sequence ID" value="MBF4468782.1"/>
    <property type="molecule type" value="Genomic_DNA"/>
</dbReference>
<evidence type="ECO:0000313" key="3">
    <source>
        <dbReference type="EMBL" id="MBF4468782.1"/>
    </source>
</evidence>
<comment type="caution">
    <text evidence="3">The sequence shown here is derived from an EMBL/GenBank/DDBJ whole genome shotgun (WGS) entry which is preliminary data.</text>
</comment>
<feature type="region of interest" description="Disordered" evidence="2">
    <location>
        <begin position="133"/>
        <end position="159"/>
    </location>
</feature>
<feature type="compositionally biased region" description="Low complexity" evidence="2">
    <location>
        <begin position="140"/>
        <end position="150"/>
    </location>
</feature>